<keyword evidence="5" id="KW-1185">Reference proteome</keyword>
<dbReference type="AlphaFoldDB" id="A0A9X4YD54"/>
<dbReference type="OrthoDB" id="2065331at2"/>
<dbReference type="SMART" id="SM00698">
    <property type="entry name" value="MORN"/>
    <property type="match status" value="8"/>
</dbReference>
<dbReference type="SUPFAM" id="SSF82185">
    <property type="entry name" value="Histone H3 K4-specific methyltransferase SET7/9 N-terminal domain"/>
    <property type="match status" value="1"/>
</dbReference>
<evidence type="ECO:0000313" key="4">
    <source>
        <dbReference type="EMBL" id="MYL26948.1"/>
    </source>
</evidence>
<dbReference type="EMBL" id="WMEX01000004">
    <property type="protein sequence ID" value="MYL26948.1"/>
    <property type="molecule type" value="Genomic_DNA"/>
</dbReference>
<dbReference type="Proteomes" id="UP000460751">
    <property type="component" value="Unassembled WGS sequence"/>
</dbReference>
<feature type="region of interest" description="Disordered" evidence="2">
    <location>
        <begin position="35"/>
        <end position="119"/>
    </location>
</feature>
<comment type="caution">
    <text evidence="4">The sequence shown here is derived from an EMBL/GenBank/DDBJ whole genome shotgun (WGS) entry which is preliminary data.</text>
</comment>
<accession>A0A9X4YD54</accession>
<feature type="domain" description="PEGA" evidence="3">
    <location>
        <begin position="120"/>
        <end position="185"/>
    </location>
</feature>
<dbReference type="Pfam" id="PF02493">
    <property type="entry name" value="MORN"/>
    <property type="match status" value="8"/>
</dbReference>
<evidence type="ECO:0000259" key="3">
    <source>
        <dbReference type="Pfam" id="PF08308"/>
    </source>
</evidence>
<reference evidence="4 5" key="1">
    <citation type="submission" date="2019-11" db="EMBL/GenBank/DDBJ databases">
        <title>Genome sequences of 17 halophilic strains isolated from different environments.</title>
        <authorList>
            <person name="Furrow R.E."/>
        </authorList>
    </citation>
    <scope>NUCLEOTIDE SEQUENCE [LARGE SCALE GENOMIC DNA]</scope>
    <source>
        <strain evidence="4 5">22507_15_FS</strain>
    </source>
</reference>
<dbReference type="PANTHER" id="PTHR43215:SF14">
    <property type="entry name" value="RADIAL SPOKE HEAD 1 HOMOLOG"/>
    <property type="match status" value="1"/>
</dbReference>
<evidence type="ECO:0000313" key="5">
    <source>
        <dbReference type="Proteomes" id="UP000460751"/>
    </source>
</evidence>
<dbReference type="Pfam" id="PF08308">
    <property type="entry name" value="PEGA"/>
    <property type="match status" value="1"/>
</dbReference>
<dbReference type="RefSeq" id="WP_151439378.1">
    <property type="nucleotide sequence ID" value="NZ_WMEX01000004.1"/>
</dbReference>
<dbReference type="GO" id="GO:0005829">
    <property type="term" value="C:cytosol"/>
    <property type="evidence" value="ECO:0007669"/>
    <property type="project" value="TreeGrafter"/>
</dbReference>
<keyword evidence="1" id="KW-0677">Repeat</keyword>
<organism evidence="4 5">
    <name type="scientific">Vreelandella halophila</name>
    <dbReference type="NCBI Taxonomy" id="86177"/>
    <lineage>
        <taxon>Bacteria</taxon>
        <taxon>Pseudomonadati</taxon>
        <taxon>Pseudomonadota</taxon>
        <taxon>Gammaproteobacteria</taxon>
        <taxon>Oceanospirillales</taxon>
        <taxon>Halomonadaceae</taxon>
        <taxon>Vreelandella</taxon>
    </lineage>
</organism>
<evidence type="ECO:0000256" key="2">
    <source>
        <dbReference type="SAM" id="MobiDB-lite"/>
    </source>
</evidence>
<evidence type="ECO:0000256" key="1">
    <source>
        <dbReference type="ARBA" id="ARBA00022737"/>
    </source>
</evidence>
<dbReference type="InterPro" id="IPR013229">
    <property type="entry name" value="PEGA"/>
</dbReference>
<protein>
    <submittedName>
        <fullName evidence="4">PEGA domain-containing protein</fullName>
    </submittedName>
</protein>
<dbReference type="InterPro" id="IPR003409">
    <property type="entry name" value="MORN"/>
</dbReference>
<gene>
    <name evidence="4" type="ORF">GLW01_09100</name>
</gene>
<dbReference type="PANTHER" id="PTHR43215">
    <property type="entry name" value="RADIAL SPOKE HEAD 1 HOMOLOG"/>
    <property type="match status" value="1"/>
</dbReference>
<dbReference type="Gene3D" id="2.20.110.10">
    <property type="entry name" value="Histone H3 K4-specific methyltransferase SET7/9 N-terminal domain"/>
    <property type="match status" value="4"/>
</dbReference>
<proteinExistence type="predicted"/>
<feature type="compositionally biased region" description="Polar residues" evidence="2">
    <location>
        <begin position="41"/>
        <end position="52"/>
    </location>
</feature>
<sequence>MIDYRPLLFANFLAIMLLVTAGFATIQRSPELVGSRIPAVSPSSSGETQTSAGDERAPADRSQASADRIPRVIPAVSVPDTGSSSENTPDDARAEMAADSQPTAGGKAEQKKKQQPTQARLTLRSNVYDDQVRINGKPRGSTAMDLELAPGTYTIEISKPKHSTWRERIHLDAGDSPTLMARLERYTTVRYRNGTWEHGVKTGEGTYRDSDGLTYEGEFRNGEFHGEGTAHFPDGRIYEGEWRQGTMHGEGNLQRPNGDVYEGDFQDGEYHGRGTLTASNGDTFTGNWEDGELNGHGTLTTAEGLMYVGDFRDGELHGEGRLTYPNGGYYRGEFANDRFHGEGVRTFSSGRQYRGQFVDGRFHGEGEIRHPSGASIESTFREGEPYGEVRMTTPEGEVFIARTSEPGVCYRKGSYRETQCPSMEAW</sequence>
<name>A0A9X4YD54_9GAMM</name>